<feature type="transmembrane region" description="Helical" evidence="2">
    <location>
        <begin position="235"/>
        <end position="256"/>
    </location>
</feature>
<keyword evidence="2" id="KW-0812">Transmembrane</keyword>
<dbReference type="PANTHER" id="PTHR13325">
    <property type="entry name" value="PROTEASE M50 MEMBRANE-BOUND TRANSCRIPTION FACTOR SITE 2 PROTEASE"/>
    <property type="match status" value="1"/>
</dbReference>
<evidence type="ECO:0000313" key="4">
    <source>
        <dbReference type="Proteomes" id="UP000316770"/>
    </source>
</evidence>
<feature type="region of interest" description="Disordered" evidence="1">
    <location>
        <begin position="655"/>
        <end position="683"/>
    </location>
</feature>
<dbReference type="PANTHER" id="PTHR13325:SF3">
    <property type="entry name" value="MEMBRANE-BOUND TRANSCRIPTION FACTOR SITE-2 PROTEASE"/>
    <property type="match status" value="1"/>
</dbReference>
<dbReference type="RefSeq" id="WP_145288473.1">
    <property type="nucleotide sequence ID" value="NZ_CP036318.1"/>
</dbReference>
<name>A0A518IYW3_9BACT</name>
<dbReference type="GO" id="GO:0016020">
    <property type="term" value="C:membrane"/>
    <property type="evidence" value="ECO:0007669"/>
    <property type="project" value="InterPro"/>
</dbReference>
<feature type="transmembrane region" description="Helical" evidence="2">
    <location>
        <begin position="393"/>
        <end position="414"/>
    </location>
</feature>
<dbReference type="EMBL" id="CP036318">
    <property type="protein sequence ID" value="QDV58270.1"/>
    <property type="molecule type" value="Genomic_DNA"/>
</dbReference>
<reference evidence="3 4" key="1">
    <citation type="submission" date="2019-02" db="EMBL/GenBank/DDBJ databases">
        <title>Deep-cultivation of Planctomycetes and their phenomic and genomic characterization uncovers novel biology.</title>
        <authorList>
            <person name="Wiegand S."/>
            <person name="Jogler M."/>
            <person name="Boedeker C."/>
            <person name="Pinto D."/>
            <person name="Vollmers J."/>
            <person name="Rivas-Marin E."/>
            <person name="Kohn T."/>
            <person name="Peeters S.H."/>
            <person name="Heuer A."/>
            <person name="Rast P."/>
            <person name="Oberbeckmann S."/>
            <person name="Bunk B."/>
            <person name="Jeske O."/>
            <person name="Meyerdierks A."/>
            <person name="Storesund J.E."/>
            <person name="Kallscheuer N."/>
            <person name="Luecker S."/>
            <person name="Lage O.M."/>
            <person name="Pohl T."/>
            <person name="Merkel B.J."/>
            <person name="Hornburger P."/>
            <person name="Mueller R.-W."/>
            <person name="Bruemmer F."/>
            <person name="Labrenz M."/>
            <person name="Spormann A.M."/>
            <person name="Op den Camp H."/>
            <person name="Overmann J."/>
            <person name="Amann R."/>
            <person name="Jetten M.S.M."/>
            <person name="Mascher T."/>
            <person name="Medema M.H."/>
            <person name="Devos D.P."/>
            <person name="Kaster A.-K."/>
            <person name="Ovreas L."/>
            <person name="Rohde M."/>
            <person name="Galperin M.Y."/>
            <person name="Jogler C."/>
        </authorList>
    </citation>
    <scope>NUCLEOTIDE SEQUENCE [LARGE SCALE GENOMIC DNA]</scope>
    <source>
        <strain evidence="3 4">Mal33</strain>
    </source>
</reference>
<evidence type="ECO:0000256" key="1">
    <source>
        <dbReference type="SAM" id="MobiDB-lite"/>
    </source>
</evidence>
<organism evidence="3 4">
    <name type="scientific">Rosistilla oblonga</name>
    <dbReference type="NCBI Taxonomy" id="2527990"/>
    <lineage>
        <taxon>Bacteria</taxon>
        <taxon>Pseudomonadati</taxon>
        <taxon>Planctomycetota</taxon>
        <taxon>Planctomycetia</taxon>
        <taxon>Pirellulales</taxon>
        <taxon>Pirellulaceae</taxon>
        <taxon>Rosistilla</taxon>
    </lineage>
</organism>
<dbReference type="InterPro" id="IPR001193">
    <property type="entry name" value="MBTPS2"/>
</dbReference>
<keyword evidence="2" id="KW-1133">Transmembrane helix</keyword>
<evidence type="ECO:0000313" key="3">
    <source>
        <dbReference type="EMBL" id="QDV58270.1"/>
    </source>
</evidence>
<dbReference type="SUPFAM" id="SSF111369">
    <property type="entry name" value="HlyD-like secretion proteins"/>
    <property type="match status" value="1"/>
</dbReference>
<dbReference type="Proteomes" id="UP000316770">
    <property type="component" value="Chromosome"/>
</dbReference>
<dbReference type="AlphaFoldDB" id="A0A518IYW3"/>
<dbReference type="GO" id="GO:0005737">
    <property type="term" value="C:cytoplasm"/>
    <property type="evidence" value="ECO:0007669"/>
    <property type="project" value="TreeGrafter"/>
</dbReference>
<evidence type="ECO:0000256" key="2">
    <source>
        <dbReference type="SAM" id="Phobius"/>
    </source>
</evidence>
<feature type="transmembrane region" description="Helical" evidence="2">
    <location>
        <begin position="263"/>
        <end position="284"/>
    </location>
</feature>
<protein>
    <submittedName>
        <fullName evidence="3">Putative efflux pump membrane fusion protein</fullName>
    </submittedName>
</protein>
<gene>
    <name evidence="3" type="ORF">Mal33_42880</name>
</gene>
<feature type="transmembrane region" description="Helical" evidence="2">
    <location>
        <begin position="160"/>
        <end position="183"/>
    </location>
</feature>
<feature type="transmembrane region" description="Helical" evidence="2">
    <location>
        <begin position="203"/>
        <end position="223"/>
    </location>
</feature>
<feature type="transmembrane region" description="Helical" evidence="2">
    <location>
        <begin position="296"/>
        <end position="312"/>
    </location>
</feature>
<dbReference type="Gene3D" id="2.40.50.100">
    <property type="match status" value="1"/>
</dbReference>
<accession>A0A518IYW3</accession>
<dbReference type="GO" id="GO:0004222">
    <property type="term" value="F:metalloendopeptidase activity"/>
    <property type="evidence" value="ECO:0007669"/>
    <property type="project" value="InterPro"/>
</dbReference>
<feature type="transmembrane region" description="Helical" evidence="2">
    <location>
        <begin position="365"/>
        <end position="387"/>
    </location>
</feature>
<feature type="transmembrane region" description="Helical" evidence="2">
    <location>
        <begin position="434"/>
        <end position="454"/>
    </location>
</feature>
<keyword evidence="4" id="KW-1185">Reference proteome</keyword>
<sequence length="744" mass="81383">MESLTATSDSLSPDAQHSCVDLGGVVLTLRDDLRFTLQHDGSADTYLIEDPVRTKFYRVGISEFTFISLLDGHVTIAEAHGLASSALAAEALADHEMAGLCRWLVENQLASTPASLSSCRMAQQGGRERLRKRLATLSPISPKLRLGNPDRAIGAIAPLLGWWFSPFGFLVWMLVLGLGLMSLFGAADRIDQSAQSVIDRNNWIWLAATWFLLKLVHETAHGLACKRFGGSIREFGIILFMLIPLPYVDVTSAWRFRSRLHRILTSAAGVMAELMVAALAAILWSRSSSPLVTQHAFNVMLSGSLITLLFNANPLMRFDAYYILTDLLGMPNLATHASQVLRTAARKFFFGIDGSMPHGQLRWPWFVAGYGVVALIWRIAMCVALLIAAERMLWGAGLVLAMFAAVLWFVLPLAKAIHFLIWGTSSCQPDRRQFGKAIAIVSLLVASILSLPWYGHSRVPAIVDYEPMVQVRAPTKGFVKRVAVRSGQYVRAGQVLVELENQPLQWKTAELVAQAEQSQVRARVYAASHRTAACEVELQQLAAIEAQLKDRRQMLANLVIRASDSGIVIGDAIESLQGTYVATGESLMTLGPAGRRRVRALVPQRELEYFVSRVGQDVRVQIDGSPGSEGCLEHVDPRGDTHLSHDALSAAAGGAIATSTNDPGDDRSEKGIAGDASDDPESRGFEATETYFAATVRVDQSMLQNQLGATGWVGFRSHRGTVAAVLWDLVCKWDARRRQTLQSG</sequence>
<dbReference type="GO" id="GO:0031293">
    <property type="term" value="P:membrane protein intracellular domain proteolysis"/>
    <property type="evidence" value="ECO:0007669"/>
    <property type="project" value="TreeGrafter"/>
</dbReference>
<keyword evidence="2" id="KW-0472">Membrane</keyword>
<proteinExistence type="predicted"/>